<protein>
    <recommendedName>
        <fullName evidence="4">Questionable protein</fullName>
    </recommendedName>
</protein>
<gene>
    <name evidence="2" type="ORF">B0T23DRAFT_92685</name>
</gene>
<sequence>MFNFLFSFFFFFPPSSGFHEAANKQALALISWDTVHYVGLQGGKGKAESKTLVDLEPNRKTGGFGRSVMMCESTVSPPPPPCNSSVKRDAGRGAGVNCPGEGNSNCGMRARAARQCTSLLKDQRVI</sequence>
<name>A0AAJ0IDG8_9PEZI</name>
<feature type="signal peptide" evidence="1">
    <location>
        <begin position="1"/>
        <end position="17"/>
    </location>
</feature>
<proteinExistence type="predicted"/>
<evidence type="ECO:0000256" key="1">
    <source>
        <dbReference type="SAM" id="SignalP"/>
    </source>
</evidence>
<dbReference type="EMBL" id="JAULSX010000002">
    <property type="protein sequence ID" value="KAK3497744.1"/>
    <property type="molecule type" value="Genomic_DNA"/>
</dbReference>
<evidence type="ECO:0008006" key="4">
    <source>
        <dbReference type="Google" id="ProtNLM"/>
    </source>
</evidence>
<dbReference type="GeneID" id="87879615"/>
<accession>A0AAJ0IDG8</accession>
<evidence type="ECO:0000313" key="3">
    <source>
        <dbReference type="Proteomes" id="UP001285908"/>
    </source>
</evidence>
<evidence type="ECO:0000313" key="2">
    <source>
        <dbReference type="EMBL" id="KAK3497744.1"/>
    </source>
</evidence>
<keyword evidence="3" id="KW-1185">Reference proteome</keyword>
<dbReference type="Proteomes" id="UP001285908">
    <property type="component" value="Unassembled WGS sequence"/>
</dbReference>
<reference evidence="2 3" key="1">
    <citation type="journal article" date="2023" name="Mol. Phylogenet. Evol.">
        <title>Genome-scale phylogeny and comparative genomics of the fungal order Sordariales.</title>
        <authorList>
            <person name="Hensen N."/>
            <person name="Bonometti L."/>
            <person name="Westerberg I."/>
            <person name="Brannstrom I.O."/>
            <person name="Guillou S."/>
            <person name="Cros-Aarteil S."/>
            <person name="Calhoun S."/>
            <person name="Haridas S."/>
            <person name="Kuo A."/>
            <person name="Mondo S."/>
            <person name="Pangilinan J."/>
            <person name="Riley R."/>
            <person name="LaButti K."/>
            <person name="Andreopoulos B."/>
            <person name="Lipzen A."/>
            <person name="Chen C."/>
            <person name="Yan M."/>
            <person name="Daum C."/>
            <person name="Ng V."/>
            <person name="Clum A."/>
            <person name="Steindorff A."/>
            <person name="Ohm R.A."/>
            <person name="Martin F."/>
            <person name="Silar P."/>
            <person name="Natvig D.O."/>
            <person name="Lalanne C."/>
            <person name="Gautier V."/>
            <person name="Ament-Velasquez S.L."/>
            <person name="Kruys A."/>
            <person name="Hutchinson M.I."/>
            <person name="Powell A.J."/>
            <person name="Barry K."/>
            <person name="Miller A.N."/>
            <person name="Grigoriev I.V."/>
            <person name="Debuchy R."/>
            <person name="Gladieux P."/>
            <person name="Hiltunen Thoren M."/>
            <person name="Johannesson H."/>
        </authorList>
    </citation>
    <scope>NUCLEOTIDE SEQUENCE [LARGE SCALE GENOMIC DNA]</scope>
    <source>
        <strain evidence="2 3">FGSC 10403</strain>
    </source>
</reference>
<dbReference type="RefSeq" id="XP_062696008.1">
    <property type="nucleotide sequence ID" value="XM_062841993.1"/>
</dbReference>
<dbReference type="AlphaFoldDB" id="A0AAJ0IDG8"/>
<comment type="caution">
    <text evidence="2">The sequence shown here is derived from an EMBL/GenBank/DDBJ whole genome shotgun (WGS) entry which is preliminary data.</text>
</comment>
<organism evidence="2 3">
    <name type="scientific">Neurospora hispaniola</name>
    <dbReference type="NCBI Taxonomy" id="588809"/>
    <lineage>
        <taxon>Eukaryota</taxon>
        <taxon>Fungi</taxon>
        <taxon>Dikarya</taxon>
        <taxon>Ascomycota</taxon>
        <taxon>Pezizomycotina</taxon>
        <taxon>Sordariomycetes</taxon>
        <taxon>Sordariomycetidae</taxon>
        <taxon>Sordariales</taxon>
        <taxon>Sordariaceae</taxon>
        <taxon>Neurospora</taxon>
    </lineage>
</organism>
<feature type="chain" id="PRO_5042502644" description="Questionable protein" evidence="1">
    <location>
        <begin position="18"/>
        <end position="126"/>
    </location>
</feature>
<keyword evidence="1" id="KW-0732">Signal</keyword>